<comment type="caution">
    <text evidence="3">The sequence shown here is derived from an EMBL/GenBank/DDBJ whole genome shotgun (WGS) entry which is preliminary data.</text>
</comment>
<dbReference type="EMBL" id="BMKF01000002">
    <property type="protein sequence ID" value="GGB76049.1"/>
    <property type="molecule type" value="Genomic_DNA"/>
</dbReference>
<dbReference type="InterPro" id="IPR002201">
    <property type="entry name" value="Glyco_trans_9"/>
</dbReference>
<keyword evidence="1" id="KW-0328">Glycosyltransferase</keyword>
<dbReference type="InterPro" id="IPR051199">
    <property type="entry name" value="LPS_LOS_Heptosyltrfase"/>
</dbReference>
<sequence length="344" mass="36971">MGGTNNPGAGAKRVLVIKLSALGDFVLALGAMRAIRGHHPKAILTLLTTPPYEELARATGFFQHIETDGRPKGVKATRELLKRLKSAKYDIVYDLQTSGRTGNYFKALNLPFSSPPLWSGNVEGAAFYHNTPHRGDLHSIDRLGEQLEIAGLGESDTKDTWPPMPDMSFVRRSQGNKPSLTPQYFGISGPFALLIPGASAHRSAKRWPVENYGGLARHIADAGVTPVIIGGKSESELAVEINRIEPRCRNIVTRTNLFQIVALAENAQFAVGNDTGPMHMAALSGCPGVALFATSESDPAKASPRGSQIIICEADTLDQLSVRDVWQAVRMLDRIPASAAGGQS</sequence>
<dbReference type="Pfam" id="PF01075">
    <property type="entry name" value="Glyco_transf_9"/>
    <property type="match status" value="1"/>
</dbReference>
<keyword evidence="4" id="KW-1185">Reference proteome</keyword>
<dbReference type="RefSeq" id="WP_084391704.1">
    <property type="nucleotide sequence ID" value="NZ_BMKF01000002.1"/>
</dbReference>
<reference evidence="4" key="1">
    <citation type="journal article" date="2019" name="Int. J. Syst. Evol. Microbiol.">
        <title>The Global Catalogue of Microorganisms (GCM) 10K type strain sequencing project: providing services to taxonomists for standard genome sequencing and annotation.</title>
        <authorList>
            <consortium name="The Broad Institute Genomics Platform"/>
            <consortium name="The Broad Institute Genome Sequencing Center for Infectious Disease"/>
            <person name="Wu L."/>
            <person name="Ma J."/>
        </authorList>
    </citation>
    <scope>NUCLEOTIDE SEQUENCE [LARGE SCALE GENOMIC DNA]</scope>
    <source>
        <strain evidence="4">CGMCC 1.15928</strain>
    </source>
</reference>
<gene>
    <name evidence="3" type="ORF">GCM10011503_26000</name>
</gene>
<keyword evidence="2" id="KW-0808">Transferase</keyword>
<evidence type="ECO:0000313" key="4">
    <source>
        <dbReference type="Proteomes" id="UP000628854"/>
    </source>
</evidence>
<dbReference type="CDD" id="cd03789">
    <property type="entry name" value="GT9_LPS_heptosyltransferase"/>
    <property type="match status" value="1"/>
</dbReference>
<name>A0ABQ1JW66_9PROT</name>
<evidence type="ECO:0000256" key="2">
    <source>
        <dbReference type="ARBA" id="ARBA00022679"/>
    </source>
</evidence>
<evidence type="ECO:0000256" key="1">
    <source>
        <dbReference type="ARBA" id="ARBA00022676"/>
    </source>
</evidence>
<dbReference type="PANTHER" id="PTHR30160">
    <property type="entry name" value="TETRAACYLDISACCHARIDE 4'-KINASE-RELATED"/>
    <property type="match status" value="1"/>
</dbReference>
<proteinExistence type="predicted"/>
<dbReference type="Proteomes" id="UP000628854">
    <property type="component" value="Unassembled WGS sequence"/>
</dbReference>
<dbReference type="Gene3D" id="3.40.50.2000">
    <property type="entry name" value="Glycogen Phosphorylase B"/>
    <property type="match status" value="2"/>
</dbReference>
<protein>
    <submittedName>
        <fullName evidence="3">Heptosyltransferase</fullName>
    </submittedName>
</protein>
<accession>A0ABQ1JW66</accession>
<organism evidence="3 4">
    <name type="scientific">Henriciella pelagia</name>
    <dbReference type="NCBI Taxonomy" id="1977912"/>
    <lineage>
        <taxon>Bacteria</taxon>
        <taxon>Pseudomonadati</taxon>
        <taxon>Pseudomonadota</taxon>
        <taxon>Alphaproteobacteria</taxon>
        <taxon>Hyphomonadales</taxon>
        <taxon>Hyphomonadaceae</taxon>
        <taxon>Henriciella</taxon>
    </lineage>
</organism>
<evidence type="ECO:0000313" key="3">
    <source>
        <dbReference type="EMBL" id="GGB76049.1"/>
    </source>
</evidence>
<dbReference type="SUPFAM" id="SSF53756">
    <property type="entry name" value="UDP-Glycosyltransferase/glycogen phosphorylase"/>
    <property type="match status" value="1"/>
</dbReference>